<dbReference type="InParanoid" id="A0A7M7N5I4"/>
<keyword evidence="4" id="KW-1185">Reference proteome</keyword>
<dbReference type="EnsemblMetazoa" id="XM_030975576">
    <property type="protein sequence ID" value="XP_030831436"/>
    <property type="gene ID" value="LOC105443039"/>
</dbReference>
<evidence type="ECO:0000313" key="4">
    <source>
        <dbReference type="Proteomes" id="UP000007110"/>
    </source>
</evidence>
<feature type="compositionally biased region" description="Basic and acidic residues" evidence="1">
    <location>
        <begin position="152"/>
        <end position="176"/>
    </location>
</feature>
<dbReference type="InterPro" id="IPR039875">
    <property type="entry name" value="LENG1-like"/>
</dbReference>
<dbReference type="SMART" id="SM01083">
    <property type="entry name" value="Cir_N"/>
    <property type="match status" value="1"/>
</dbReference>
<feature type="domain" description="CBF1-interacting co-repressor CIR N-terminal" evidence="2">
    <location>
        <begin position="8"/>
        <end position="44"/>
    </location>
</feature>
<dbReference type="Proteomes" id="UP000007110">
    <property type="component" value="Unassembled WGS sequence"/>
</dbReference>
<feature type="compositionally biased region" description="Polar residues" evidence="1">
    <location>
        <begin position="219"/>
        <end position="233"/>
    </location>
</feature>
<dbReference type="OrthoDB" id="2159131at2759"/>
<dbReference type="PANTHER" id="PTHR22093">
    <property type="entry name" value="LEUKOCYTE RECEPTOR CLUSTER LRC MEMBER 1"/>
    <property type="match status" value="1"/>
</dbReference>
<feature type="region of interest" description="Disordered" evidence="1">
    <location>
        <begin position="145"/>
        <end position="383"/>
    </location>
</feature>
<evidence type="ECO:0000256" key="1">
    <source>
        <dbReference type="SAM" id="MobiDB-lite"/>
    </source>
</evidence>
<reference evidence="4" key="1">
    <citation type="submission" date="2015-02" db="EMBL/GenBank/DDBJ databases">
        <title>Genome sequencing for Strongylocentrotus purpuratus.</title>
        <authorList>
            <person name="Murali S."/>
            <person name="Liu Y."/>
            <person name="Vee V."/>
            <person name="English A."/>
            <person name="Wang M."/>
            <person name="Skinner E."/>
            <person name="Han Y."/>
            <person name="Muzny D.M."/>
            <person name="Worley K.C."/>
            <person name="Gibbs R.A."/>
        </authorList>
    </citation>
    <scope>NUCLEOTIDE SEQUENCE</scope>
</reference>
<feature type="compositionally biased region" description="Polar residues" evidence="1">
    <location>
        <begin position="194"/>
        <end position="205"/>
    </location>
</feature>
<dbReference type="AlphaFoldDB" id="A0A7M7N5I4"/>
<feature type="compositionally biased region" description="Polar residues" evidence="1">
    <location>
        <begin position="346"/>
        <end position="366"/>
    </location>
</feature>
<feature type="compositionally biased region" description="Basic residues" evidence="1">
    <location>
        <begin position="314"/>
        <end position="331"/>
    </location>
</feature>
<feature type="compositionally biased region" description="Basic residues" evidence="1">
    <location>
        <begin position="256"/>
        <end position="295"/>
    </location>
</feature>
<dbReference type="FunCoup" id="A0A7M7N5I4">
    <property type="interactions" value="614"/>
</dbReference>
<dbReference type="InterPro" id="IPR019339">
    <property type="entry name" value="CIR_N_dom"/>
</dbReference>
<dbReference type="OMA" id="PRTHINF"/>
<reference evidence="3" key="2">
    <citation type="submission" date="2021-01" db="UniProtKB">
        <authorList>
            <consortium name="EnsemblMetazoa"/>
        </authorList>
    </citation>
    <scope>IDENTIFICATION</scope>
</reference>
<feature type="compositionally biased region" description="Basic and acidic residues" evidence="1">
    <location>
        <begin position="369"/>
        <end position="383"/>
    </location>
</feature>
<dbReference type="GeneID" id="105443039"/>
<feature type="compositionally biased region" description="Low complexity" evidence="1">
    <location>
        <begin position="334"/>
        <end position="345"/>
    </location>
</feature>
<dbReference type="RefSeq" id="XP_030831436.1">
    <property type="nucleotide sequence ID" value="XM_030975576.1"/>
</dbReference>
<dbReference type="Pfam" id="PF10197">
    <property type="entry name" value="Cir_N"/>
    <property type="match status" value="1"/>
</dbReference>
<name>A0A7M7N5I4_STRPU</name>
<evidence type="ECO:0000259" key="2">
    <source>
        <dbReference type="SMART" id="SM01083"/>
    </source>
</evidence>
<feature type="compositionally biased region" description="Basic and acidic residues" evidence="1">
    <location>
        <begin position="243"/>
        <end position="255"/>
    </location>
</feature>
<dbReference type="PANTHER" id="PTHR22093:SF0">
    <property type="entry name" value="LEUKOCYTE RECEPTOR CLUSTER MEMBER 1"/>
    <property type="match status" value="1"/>
</dbReference>
<dbReference type="KEGG" id="spu:105443039"/>
<accession>A0A7M7N5I4</accession>
<evidence type="ECO:0000313" key="3">
    <source>
        <dbReference type="EnsemblMetazoa" id="XP_030831436"/>
    </source>
</evidence>
<feature type="region of interest" description="Disordered" evidence="1">
    <location>
        <begin position="72"/>
        <end position="92"/>
    </location>
</feature>
<sequence length="430" mass="49359">MNILPKKSWHVRTRDNIAKVKRDEAQAAEEEKEKEGRIALAEQEARTEKLRIKARNKSFGNAIYGYEEEEIGPQPMPDVAPTGVSPSQPLPRTHINFFSEIEAGSNTNTGNKDHEAEKKQEQDAYEKKIGLLVGLGQSAIETQPVKPWYQQNREEKDKKSVDATSTDTHEMKRKASMDPMNAMLRYLGKKPKSVTETKTTIQQNSSKEKESLPKGVSNHFFSHTQGLPGTTSLMKMFSKYKNKSKEEENGKETTSHKKHKEKKRKKNHRLKESRRDSKKHSHKKSSSKHRKHSRHHSDSTSSESEDTRREARLSRRRKKSQQRDRKHKRKSSRSDSNSDSQSSSSNGSEETNNQKLQVSAKPTPTIEQLRAERVRREAAERTKTERFLAGKPLVEQPAPVLVITDKLDGKYNSQFNPHLARKRQPKEPLF</sequence>
<proteinExistence type="predicted"/>
<organism evidence="3 4">
    <name type="scientific">Strongylocentrotus purpuratus</name>
    <name type="common">Purple sea urchin</name>
    <dbReference type="NCBI Taxonomy" id="7668"/>
    <lineage>
        <taxon>Eukaryota</taxon>
        <taxon>Metazoa</taxon>
        <taxon>Echinodermata</taxon>
        <taxon>Eleutherozoa</taxon>
        <taxon>Echinozoa</taxon>
        <taxon>Echinoidea</taxon>
        <taxon>Euechinoidea</taxon>
        <taxon>Echinacea</taxon>
        <taxon>Camarodonta</taxon>
        <taxon>Echinidea</taxon>
        <taxon>Strongylocentrotidae</taxon>
        <taxon>Strongylocentrotus</taxon>
    </lineage>
</organism>
<protein>
    <recommendedName>
        <fullName evidence="2">CBF1-interacting co-repressor CIR N-terminal domain-containing protein</fullName>
    </recommendedName>
</protein>